<gene>
    <name evidence="5" type="ORF">ACIPUP_07505</name>
</gene>
<evidence type="ECO:0000256" key="2">
    <source>
        <dbReference type="ARBA" id="ARBA00023125"/>
    </source>
</evidence>
<protein>
    <submittedName>
        <fullName evidence="5">XRE family transcriptional regulator</fullName>
    </submittedName>
</protein>
<dbReference type="RefSeq" id="WP_400395185.1">
    <property type="nucleotide sequence ID" value="NZ_JBIXLL010000003.1"/>
</dbReference>
<evidence type="ECO:0000313" key="5">
    <source>
        <dbReference type="EMBL" id="MFJ5428997.1"/>
    </source>
</evidence>
<dbReference type="SUPFAM" id="SSF51306">
    <property type="entry name" value="LexA/Signal peptidase"/>
    <property type="match status" value="1"/>
</dbReference>
<evidence type="ECO:0000256" key="1">
    <source>
        <dbReference type="ARBA" id="ARBA00023015"/>
    </source>
</evidence>
<dbReference type="Gene3D" id="2.10.109.10">
    <property type="entry name" value="Umud Fragment, subunit A"/>
    <property type="match status" value="1"/>
</dbReference>
<dbReference type="Gene3D" id="1.10.260.40">
    <property type="entry name" value="lambda repressor-like DNA-binding domains"/>
    <property type="match status" value="1"/>
</dbReference>
<dbReference type="Proteomes" id="UP001617689">
    <property type="component" value="Unassembled WGS sequence"/>
</dbReference>
<sequence>MIEPMVQEEKVRQTFSRRLALACNRAGMENHGRQADIAAALGVTPKAVSKWFNAESIPRRGKIAELADYIGAQTNWLLGEGDEDQATSVEAKYNTRNSFYRVDVLDVKASAGNGYLVSTDFIETIRAIEYTNEQAISLFGNRPAESVKVITVSGDSMEGTIEPGDQIFLDMNVTEFDTDGIYVFVFGKTLHVKRLQMQKNRIAVLSDNKLYEPWYIEEGDEDQFRIMAKVLLRQSIEYRRFA</sequence>
<name>A0ABW8G8J3_9GAMM</name>
<reference evidence="5 6" key="1">
    <citation type="submission" date="2024-10" db="EMBL/GenBank/DDBJ databases">
        <authorList>
            <person name="Lu C.-H."/>
        </authorList>
    </citation>
    <scope>NUCLEOTIDE SEQUENCE [LARGE SCALE GENOMIC DNA]</scope>
    <source>
        <strain evidence="5 6">22ZTDG03-2</strain>
    </source>
</reference>
<dbReference type="PANTHER" id="PTHR40661">
    <property type="match status" value="1"/>
</dbReference>
<evidence type="ECO:0000259" key="4">
    <source>
        <dbReference type="PROSITE" id="PS50943"/>
    </source>
</evidence>
<keyword evidence="2" id="KW-0238">DNA-binding</keyword>
<dbReference type="CDD" id="cd06529">
    <property type="entry name" value="S24_LexA-like"/>
    <property type="match status" value="1"/>
</dbReference>
<dbReference type="SMART" id="SM00530">
    <property type="entry name" value="HTH_XRE"/>
    <property type="match status" value="1"/>
</dbReference>
<dbReference type="Pfam" id="PF01381">
    <property type="entry name" value="HTH_3"/>
    <property type="match status" value="1"/>
</dbReference>
<feature type="domain" description="HTH cro/C1-type" evidence="4">
    <location>
        <begin position="34"/>
        <end position="77"/>
    </location>
</feature>
<dbReference type="SUPFAM" id="SSF47413">
    <property type="entry name" value="lambda repressor-like DNA-binding domains"/>
    <property type="match status" value="1"/>
</dbReference>
<dbReference type="EMBL" id="JBIXLL010000003">
    <property type="protein sequence ID" value="MFJ5428997.1"/>
    <property type="molecule type" value="Genomic_DNA"/>
</dbReference>
<dbReference type="InterPro" id="IPR036286">
    <property type="entry name" value="LexA/Signal_pep-like_sf"/>
</dbReference>
<dbReference type="PANTHER" id="PTHR40661:SF3">
    <property type="entry name" value="FELS-1 PROPHAGE TRANSCRIPTIONAL REGULATOR"/>
    <property type="match status" value="1"/>
</dbReference>
<keyword evidence="6" id="KW-1185">Reference proteome</keyword>
<accession>A0ABW8G8J3</accession>
<evidence type="ECO:0000256" key="3">
    <source>
        <dbReference type="ARBA" id="ARBA00023163"/>
    </source>
</evidence>
<dbReference type="PROSITE" id="PS50943">
    <property type="entry name" value="HTH_CROC1"/>
    <property type="match status" value="1"/>
</dbReference>
<keyword evidence="1" id="KW-0805">Transcription regulation</keyword>
<organism evidence="5 6">
    <name type="scientific">Pectobacterium actinidiae</name>
    <dbReference type="NCBI Taxonomy" id="1507808"/>
    <lineage>
        <taxon>Bacteria</taxon>
        <taxon>Pseudomonadati</taxon>
        <taxon>Pseudomonadota</taxon>
        <taxon>Gammaproteobacteria</taxon>
        <taxon>Enterobacterales</taxon>
        <taxon>Pectobacteriaceae</taxon>
        <taxon>Pectobacterium</taxon>
    </lineage>
</organism>
<keyword evidence="3" id="KW-0804">Transcription</keyword>
<dbReference type="InterPro" id="IPR015927">
    <property type="entry name" value="Peptidase_S24_S26A/B/C"/>
</dbReference>
<dbReference type="InterPro" id="IPR010982">
    <property type="entry name" value="Lambda_DNA-bd_dom_sf"/>
</dbReference>
<evidence type="ECO:0000313" key="6">
    <source>
        <dbReference type="Proteomes" id="UP001617689"/>
    </source>
</evidence>
<dbReference type="InterPro" id="IPR039418">
    <property type="entry name" value="LexA-like"/>
</dbReference>
<comment type="caution">
    <text evidence="5">The sequence shown here is derived from an EMBL/GenBank/DDBJ whole genome shotgun (WGS) entry which is preliminary data.</text>
</comment>
<dbReference type="Pfam" id="PF00717">
    <property type="entry name" value="Peptidase_S24"/>
    <property type="match status" value="1"/>
</dbReference>
<proteinExistence type="predicted"/>
<dbReference type="InterPro" id="IPR001387">
    <property type="entry name" value="Cro/C1-type_HTH"/>
</dbReference>
<dbReference type="CDD" id="cd00093">
    <property type="entry name" value="HTH_XRE"/>
    <property type="match status" value="1"/>
</dbReference>